<name>A0A2A6C0R3_PRIPA</name>
<reference evidence="2" key="2">
    <citation type="submission" date="2022-06" db="UniProtKB">
        <authorList>
            <consortium name="EnsemblMetazoa"/>
        </authorList>
    </citation>
    <scope>IDENTIFICATION</scope>
    <source>
        <strain evidence="2">PS312</strain>
    </source>
</reference>
<evidence type="ECO:0000313" key="3">
    <source>
        <dbReference type="Proteomes" id="UP000005239"/>
    </source>
</evidence>
<evidence type="ECO:0000256" key="1">
    <source>
        <dbReference type="SAM" id="MobiDB-lite"/>
    </source>
</evidence>
<organism evidence="2 3">
    <name type="scientific">Pristionchus pacificus</name>
    <name type="common">Parasitic nematode worm</name>
    <dbReference type="NCBI Taxonomy" id="54126"/>
    <lineage>
        <taxon>Eukaryota</taxon>
        <taxon>Metazoa</taxon>
        <taxon>Ecdysozoa</taxon>
        <taxon>Nematoda</taxon>
        <taxon>Chromadorea</taxon>
        <taxon>Rhabditida</taxon>
        <taxon>Rhabditina</taxon>
        <taxon>Diplogasteromorpha</taxon>
        <taxon>Diplogasteroidea</taxon>
        <taxon>Neodiplogasteridae</taxon>
        <taxon>Pristionchus</taxon>
    </lineage>
</organism>
<evidence type="ECO:0000313" key="2">
    <source>
        <dbReference type="EnsemblMetazoa" id="PPA02085.1"/>
    </source>
</evidence>
<feature type="region of interest" description="Disordered" evidence="1">
    <location>
        <begin position="347"/>
        <end position="373"/>
    </location>
</feature>
<accession>A0A8R1YBH9</accession>
<feature type="compositionally biased region" description="Low complexity" evidence="1">
    <location>
        <begin position="348"/>
        <end position="363"/>
    </location>
</feature>
<gene>
    <name evidence="2" type="primary">WBGene00091639</name>
</gene>
<reference evidence="3" key="1">
    <citation type="journal article" date="2008" name="Nat. Genet.">
        <title>The Pristionchus pacificus genome provides a unique perspective on nematode lifestyle and parasitism.</title>
        <authorList>
            <person name="Dieterich C."/>
            <person name="Clifton S.W."/>
            <person name="Schuster L.N."/>
            <person name="Chinwalla A."/>
            <person name="Delehaunty K."/>
            <person name="Dinkelacker I."/>
            <person name="Fulton L."/>
            <person name="Fulton R."/>
            <person name="Godfrey J."/>
            <person name="Minx P."/>
            <person name="Mitreva M."/>
            <person name="Roeseler W."/>
            <person name="Tian H."/>
            <person name="Witte H."/>
            <person name="Yang S.P."/>
            <person name="Wilson R.K."/>
            <person name="Sommer R.J."/>
        </authorList>
    </citation>
    <scope>NUCLEOTIDE SEQUENCE [LARGE SCALE GENOMIC DNA]</scope>
    <source>
        <strain evidence="3">PS312</strain>
    </source>
</reference>
<dbReference type="Proteomes" id="UP000005239">
    <property type="component" value="Unassembled WGS sequence"/>
</dbReference>
<protein>
    <submittedName>
        <fullName evidence="2">Uncharacterized protein</fullName>
    </submittedName>
</protein>
<feature type="region of interest" description="Disordered" evidence="1">
    <location>
        <begin position="1"/>
        <end position="20"/>
    </location>
</feature>
<dbReference type="AlphaFoldDB" id="A0A2A6C0R3"/>
<keyword evidence="3" id="KW-1185">Reference proteome</keyword>
<feature type="compositionally biased region" description="Polar residues" evidence="1">
    <location>
        <begin position="35"/>
        <end position="47"/>
    </location>
</feature>
<accession>A0A2A6C0R3</accession>
<feature type="region of interest" description="Disordered" evidence="1">
    <location>
        <begin position="389"/>
        <end position="408"/>
    </location>
</feature>
<proteinExistence type="predicted"/>
<dbReference type="EnsemblMetazoa" id="PPA02085.1">
    <property type="protein sequence ID" value="PPA02085.1"/>
    <property type="gene ID" value="WBGene00091639"/>
</dbReference>
<sequence>MREQMADTAPKQITPVRVRPSRRSLFPLLSKAASRCSSGDSSFQFTKSPRPRPRSEKIAVMSDGDEPFMGADSGAFGDDVESREEKAKKKTKRSSILGMIKGFASKKSRSFENAIDDENDYERAVGLAESALRSLRRTRFSIGEAGDPWNGSEYHQQLLHLHKMESSVGCMQMDSAAAAGGEMESSEQLLQGGGGAAIPSLAGWLQIEIDTMDDRKRVFNSEVDELRGLLKALEIEGAPISSVNFHILFSIFHHLHSSVEYDEEWARLVVDACRVLHEFSELRRVVVLLLQMTSAMTKDMEPMTEHIRTVLLRETVGQCTQWIKLSEWQRDIICCLLMRRRSTRRYGEYTPSSSSSIYSSSGSEGRERAHTLTRSTLTRKGSILLACRSGQPDSPTPAYTRDEEEEETVNGDRMWRGMRPGAEEALRDAGIMDAKCREVMETAAKDLGRRLEIESARPMHGHTRPIFFPAIKGL</sequence>
<feature type="region of interest" description="Disordered" evidence="1">
    <location>
        <begin position="33"/>
        <end position="93"/>
    </location>
</feature>